<dbReference type="PANTHER" id="PTHR21576">
    <property type="entry name" value="UNCHARACTERIZED NODULIN-LIKE PROTEIN"/>
    <property type="match status" value="1"/>
</dbReference>
<keyword evidence="2 5" id="KW-0812">Transmembrane</keyword>
<dbReference type="AlphaFoldDB" id="A0A2C9VMW3"/>
<evidence type="ECO:0000256" key="3">
    <source>
        <dbReference type="ARBA" id="ARBA00022989"/>
    </source>
</evidence>
<feature type="transmembrane region" description="Helical" evidence="5">
    <location>
        <begin position="212"/>
        <end position="231"/>
    </location>
</feature>
<reference evidence="7" key="1">
    <citation type="submission" date="2016-02" db="EMBL/GenBank/DDBJ databases">
        <title>WGS assembly of Manihot esculenta.</title>
        <authorList>
            <person name="Bredeson J.V."/>
            <person name="Prochnik S.E."/>
            <person name="Lyons J.B."/>
            <person name="Schmutz J."/>
            <person name="Grimwood J."/>
            <person name="Vrebalov J."/>
            <person name="Bart R.S."/>
            <person name="Amuge T."/>
            <person name="Ferguson M.E."/>
            <person name="Green R."/>
            <person name="Putnam N."/>
            <person name="Stites J."/>
            <person name="Rounsley S."/>
            <person name="Rokhsar D.S."/>
        </authorList>
    </citation>
    <scope>NUCLEOTIDE SEQUENCE [LARGE SCALE GENOMIC DNA]</scope>
    <source>
        <tissue evidence="7">Leaf</tissue>
    </source>
</reference>
<organism evidence="7">
    <name type="scientific">Manihot esculenta</name>
    <name type="common">Cassava</name>
    <name type="synonym">Jatropha manihot</name>
    <dbReference type="NCBI Taxonomy" id="3983"/>
    <lineage>
        <taxon>Eukaryota</taxon>
        <taxon>Viridiplantae</taxon>
        <taxon>Streptophyta</taxon>
        <taxon>Embryophyta</taxon>
        <taxon>Tracheophyta</taxon>
        <taxon>Spermatophyta</taxon>
        <taxon>Magnoliopsida</taxon>
        <taxon>eudicotyledons</taxon>
        <taxon>Gunneridae</taxon>
        <taxon>Pentapetalae</taxon>
        <taxon>rosids</taxon>
        <taxon>fabids</taxon>
        <taxon>Malpighiales</taxon>
        <taxon>Euphorbiaceae</taxon>
        <taxon>Crotonoideae</taxon>
        <taxon>Manihoteae</taxon>
        <taxon>Manihot</taxon>
    </lineage>
</organism>
<evidence type="ECO:0000313" key="7">
    <source>
        <dbReference type="EMBL" id="OAY46371.1"/>
    </source>
</evidence>
<dbReference type="InterPro" id="IPR056555">
    <property type="entry name" value="NFD4_C"/>
</dbReference>
<evidence type="ECO:0000256" key="5">
    <source>
        <dbReference type="SAM" id="Phobius"/>
    </source>
</evidence>
<dbReference type="GO" id="GO:0016020">
    <property type="term" value="C:membrane"/>
    <property type="evidence" value="ECO:0007669"/>
    <property type="project" value="UniProtKB-SubCell"/>
</dbReference>
<feature type="transmembrane region" description="Helical" evidence="5">
    <location>
        <begin position="29"/>
        <end position="49"/>
    </location>
</feature>
<dbReference type="Pfam" id="PF23262">
    <property type="entry name" value="NFD4_C"/>
    <property type="match status" value="1"/>
</dbReference>
<keyword evidence="3 5" id="KW-1133">Transmembrane helix</keyword>
<protein>
    <recommendedName>
        <fullName evidence="6">NFD4 C-terminal domain-containing protein</fullName>
    </recommendedName>
</protein>
<sequence length="241" mass="26258">MSNKLSLRHSSPWLVLGCITLLRAMSADYLPPSIILVIGLILGLVGYGMGKLPIDVDFWPFYLVNARGATAGIVYLLNLEKIFISRSSRVALSLFAMSFENKSIISNPALTVLLTLPMPVAFFLLSNDSNRCLYISTGILGTCSGALDVISGSTTYEAFGCNNFVVKQTIVQTNVPLGVLVFGCLAAVNYKKEGEGISHVICLGLQCYSRSFIIWGYISLVGTILSFILLLRKQNLYSHKS</sequence>
<name>A0A2C9VMW3_MANES</name>
<dbReference type="PANTHER" id="PTHR21576:SF11">
    <property type="entry name" value="MAJOR FACILITATOR SUPERFAMILY PROTEIN"/>
    <property type="match status" value="1"/>
</dbReference>
<keyword evidence="4 5" id="KW-0472">Membrane</keyword>
<evidence type="ECO:0000256" key="2">
    <source>
        <dbReference type="ARBA" id="ARBA00022692"/>
    </source>
</evidence>
<proteinExistence type="predicted"/>
<accession>A0A2C9VMW3</accession>
<evidence type="ECO:0000256" key="4">
    <source>
        <dbReference type="ARBA" id="ARBA00023136"/>
    </source>
</evidence>
<dbReference type="EMBL" id="CM004393">
    <property type="protein sequence ID" value="OAY46371.1"/>
    <property type="molecule type" value="Genomic_DNA"/>
</dbReference>
<evidence type="ECO:0000259" key="6">
    <source>
        <dbReference type="Pfam" id="PF23262"/>
    </source>
</evidence>
<dbReference type="OMA" id="YMSTAII"/>
<dbReference type="STRING" id="3983.A0A2C9VMW3"/>
<evidence type="ECO:0000256" key="1">
    <source>
        <dbReference type="ARBA" id="ARBA00004141"/>
    </source>
</evidence>
<gene>
    <name evidence="7" type="ORF">MANES_07G139300</name>
</gene>
<feature type="domain" description="NFD4 C-terminal" evidence="6">
    <location>
        <begin position="55"/>
        <end position="238"/>
    </location>
</feature>
<feature type="transmembrane region" description="Helical" evidence="5">
    <location>
        <begin position="104"/>
        <end position="125"/>
    </location>
</feature>
<comment type="subcellular location">
    <subcellularLocation>
        <location evidence="1">Membrane</location>
        <topology evidence="1">Multi-pass membrane protein</topology>
    </subcellularLocation>
</comment>